<proteinExistence type="predicted"/>
<keyword evidence="2" id="KW-1185">Reference proteome</keyword>
<evidence type="ECO:0000313" key="1">
    <source>
        <dbReference type="EMBL" id="AEE49429.1"/>
    </source>
</evidence>
<dbReference type="RefSeq" id="WP_013763983.1">
    <property type="nucleotide sequence ID" value="NC_015510.1"/>
</dbReference>
<reference key="2">
    <citation type="submission" date="2011-04" db="EMBL/GenBank/DDBJ databases">
        <title>Complete sequence of chromosome of Haliscomenobacter hydrossis DSM 1100.</title>
        <authorList>
            <consortium name="US DOE Joint Genome Institute (JGI-PGF)"/>
            <person name="Lucas S."/>
            <person name="Han J."/>
            <person name="Lapidus A."/>
            <person name="Bruce D."/>
            <person name="Goodwin L."/>
            <person name="Pitluck S."/>
            <person name="Peters L."/>
            <person name="Kyrpides N."/>
            <person name="Mavromatis K."/>
            <person name="Ivanova N."/>
            <person name="Ovchinnikova G."/>
            <person name="Pagani I."/>
            <person name="Daligault H."/>
            <person name="Detter J.C."/>
            <person name="Han C."/>
            <person name="Land M."/>
            <person name="Hauser L."/>
            <person name="Markowitz V."/>
            <person name="Cheng J.-F."/>
            <person name="Hugenholtz P."/>
            <person name="Woyke T."/>
            <person name="Wu D."/>
            <person name="Verbarg S."/>
            <person name="Frueling A."/>
            <person name="Brambilla E."/>
            <person name="Klenk H.-P."/>
            <person name="Eisen J.A."/>
        </authorList>
    </citation>
    <scope>NUCLEOTIDE SEQUENCE</scope>
    <source>
        <strain>DSM 1100</strain>
    </source>
</reference>
<dbReference type="AlphaFoldDB" id="F4KZF9"/>
<dbReference type="STRING" id="760192.Halhy_1537"/>
<reference evidence="1 2" key="1">
    <citation type="journal article" date="2011" name="Stand. Genomic Sci.">
        <title>Complete genome sequence of Haliscomenobacter hydrossis type strain (O).</title>
        <authorList>
            <consortium name="US DOE Joint Genome Institute (JGI-PGF)"/>
            <person name="Daligault H."/>
            <person name="Lapidus A."/>
            <person name="Zeytun A."/>
            <person name="Nolan M."/>
            <person name="Lucas S."/>
            <person name="Del Rio T.G."/>
            <person name="Tice H."/>
            <person name="Cheng J.F."/>
            <person name="Tapia R."/>
            <person name="Han C."/>
            <person name="Goodwin L."/>
            <person name="Pitluck S."/>
            <person name="Liolios K."/>
            <person name="Pagani I."/>
            <person name="Ivanova N."/>
            <person name="Huntemann M."/>
            <person name="Mavromatis K."/>
            <person name="Mikhailova N."/>
            <person name="Pati A."/>
            <person name="Chen A."/>
            <person name="Palaniappan K."/>
            <person name="Land M."/>
            <person name="Hauser L."/>
            <person name="Brambilla E.M."/>
            <person name="Rohde M."/>
            <person name="Verbarg S."/>
            <person name="Goker M."/>
            <person name="Bristow J."/>
            <person name="Eisen J.A."/>
            <person name="Markowitz V."/>
            <person name="Hugenholtz P."/>
            <person name="Kyrpides N.C."/>
            <person name="Klenk H.P."/>
            <person name="Woyke T."/>
        </authorList>
    </citation>
    <scope>NUCLEOTIDE SEQUENCE [LARGE SCALE GENOMIC DNA]</scope>
    <source>
        <strain evidence="2">ATCC 27775 / DSM 1100 / LMG 10767 / O</strain>
    </source>
</reference>
<organism evidence="1 2">
    <name type="scientific">Haliscomenobacter hydrossis (strain ATCC 27775 / DSM 1100 / LMG 10767 / O)</name>
    <dbReference type="NCBI Taxonomy" id="760192"/>
    <lineage>
        <taxon>Bacteria</taxon>
        <taxon>Pseudomonadati</taxon>
        <taxon>Bacteroidota</taxon>
        <taxon>Saprospiria</taxon>
        <taxon>Saprospirales</taxon>
        <taxon>Haliscomenobacteraceae</taxon>
        <taxon>Haliscomenobacter</taxon>
    </lineage>
</organism>
<dbReference type="Pfam" id="PF13483">
    <property type="entry name" value="Lactamase_B_3"/>
    <property type="match status" value="1"/>
</dbReference>
<dbReference type="HOGENOM" id="CLU_1088896_0_0_10"/>
<dbReference type="Proteomes" id="UP000008461">
    <property type="component" value="Chromosome"/>
</dbReference>
<dbReference type="eggNOG" id="COG2220">
    <property type="taxonomic scope" value="Bacteria"/>
</dbReference>
<gene>
    <name evidence="1" type="ordered locus">Halhy_1537</name>
</gene>
<dbReference type="EMBL" id="CP002691">
    <property type="protein sequence ID" value="AEE49429.1"/>
    <property type="molecule type" value="Genomic_DNA"/>
</dbReference>
<dbReference type="OrthoDB" id="976186at2"/>
<dbReference type="SUPFAM" id="SSF56281">
    <property type="entry name" value="Metallo-hydrolase/oxidoreductase"/>
    <property type="match status" value="1"/>
</dbReference>
<protein>
    <recommendedName>
        <fullName evidence="3">MBL fold metallo-hydrolase</fullName>
    </recommendedName>
</protein>
<dbReference type="PANTHER" id="PTHR36142">
    <property type="entry name" value="METALLO-HYDROLASE/OXIDOREDUCTASE SUPERFAMILY PROTEIN"/>
    <property type="match status" value="1"/>
</dbReference>
<accession>F4KZF9</accession>
<dbReference type="KEGG" id="hhy:Halhy_1537"/>
<evidence type="ECO:0008006" key="3">
    <source>
        <dbReference type="Google" id="ProtNLM"/>
    </source>
</evidence>
<dbReference type="Gene3D" id="3.60.15.10">
    <property type="entry name" value="Ribonuclease Z/Hydroxyacylglutathione hydrolase-like"/>
    <property type="match status" value="1"/>
</dbReference>
<sequence length="255" mass="28688">MITLQRLNHDTSWKITINGCRLLLDPWLVGTEIDGVSWFNEQWHRIPPVDVKGIGEVDYIVISQPFSDHCHEETIQALPLDLPIATVATARKRLEKTFGQSRQYLDIPTAKDGFLEIAGLRLAQFNTPSLLDQVHNALLILSPTGENIFYAPHGFVPNARQISFLQPFPIHVLITTVSEYHLPFFLGGTVNLGMRAMQKLAKILQPKYIISTHDEQKHAKGLVPRIARTFYPSAAAVQEKQENFVAVEGYGVVEL</sequence>
<dbReference type="PANTHER" id="PTHR36142:SF2">
    <property type="entry name" value="METALLO-HYDROLASE_OXIDOREDUCTASE SUPERFAMILY PROTEIN"/>
    <property type="match status" value="1"/>
</dbReference>
<evidence type="ECO:0000313" key="2">
    <source>
        <dbReference type="Proteomes" id="UP000008461"/>
    </source>
</evidence>
<dbReference type="InterPro" id="IPR036866">
    <property type="entry name" value="RibonucZ/Hydroxyglut_hydro"/>
</dbReference>
<name>F4KZF9_HALH1</name>